<proteinExistence type="predicted"/>
<dbReference type="Gene3D" id="3.30.9.10">
    <property type="entry name" value="D-Amino Acid Oxidase, subunit A, domain 2"/>
    <property type="match status" value="1"/>
</dbReference>
<accession>A0ABN0Y5L3</accession>
<dbReference type="Pfam" id="PF01266">
    <property type="entry name" value="DAO"/>
    <property type="match status" value="1"/>
</dbReference>
<dbReference type="SUPFAM" id="SSF51971">
    <property type="entry name" value="Nucleotide-binding domain"/>
    <property type="match status" value="1"/>
</dbReference>
<evidence type="ECO:0000313" key="3">
    <source>
        <dbReference type="Proteomes" id="UP001500340"/>
    </source>
</evidence>
<protein>
    <recommendedName>
        <fullName evidence="1">FAD dependent oxidoreductase domain-containing protein</fullName>
    </recommendedName>
</protein>
<dbReference type="EMBL" id="BAAACX010000007">
    <property type="protein sequence ID" value="GAA0384146.1"/>
    <property type="molecule type" value="Genomic_DNA"/>
</dbReference>
<dbReference type="PANTHER" id="PTHR13847:SF201">
    <property type="entry name" value="PUTATIBE OXIDOREDUCTASE"/>
    <property type="match status" value="1"/>
</dbReference>
<dbReference type="Gene3D" id="3.50.50.60">
    <property type="entry name" value="FAD/NAD(P)-binding domain"/>
    <property type="match status" value="1"/>
</dbReference>
<dbReference type="PANTHER" id="PTHR13847">
    <property type="entry name" value="SARCOSINE DEHYDROGENASE-RELATED"/>
    <property type="match status" value="1"/>
</dbReference>
<keyword evidence="3" id="KW-1185">Reference proteome</keyword>
<evidence type="ECO:0000259" key="1">
    <source>
        <dbReference type="Pfam" id="PF01266"/>
    </source>
</evidence>
<gene>
    <name evidence="2" type="ORF">GCM10008933_14120</name>
</gene>
<reference evidence="2 3" key="1">
    <citation type="journal article" date="2019" name="Int. J. Syst. Evol. Microbiol.">
        <title>The Global Catalogue of Microorganisms (GCM) 10K type strain sequencing project: providing services to taxonomists for standard genome sequencing and annotation.</title>
        <authorList>
            <consortium name="The Broad Institute Genomics Platform"/>
            <consortium name="The Broad Institute Genome Sequencing Center for Infectious Disease"/>
            <person name="Wu L."/>
            <person name="Ma J."/>
        </authorList>
    </citation>
    <scope>NUCLEOTIDE SEQUENCE [LARGE SCALE GENOMIC DNA]</scope>
    <source>
        <strain evidence="2 3">JCM 12774</strain>
    </source>
</reference>
<feature type="domain" description="FAD dependent oxidoreductase" evidence="1">
    <location>
        <begin position="10"/>
        <end position="167"/>
    </location>
</feature>
<dbReference type="Proteomes" id="UP001500340">
    <property type="component" value="Unassembled WGS sequence"/>
</dbReference>
<dbReference type="InterPro" id="IPR036188">
    <property type="entry name" value="FAD/NAD-bd_sf"/>
</dbReference>
<comment type="caution">
    <text evidence="2">The sequence shown here is derived from an EMBL/GenBank/DDBJ whole genome shotgun (WGS) entry which is preliminary data.</text>
</comment>
<organism evidence="2 3">
    <name type="scientific">Paenibacillus motobuensis</name>
    <dbReference type="NCBI Taxonomy" id="295324"/>
    <lineage>
        <taxon>Bacteria</taxon>
        <taxon>Bacillati</taxon>
        <taxon>Bacillota</taxon>
        <taxon>Bacilli</taxon>
        <taxon>Bacillales</taxon>
        <taxon>Paenibacillaceae</taxon>
        <taxon>Paenibacillus</taxon>
    </lineage>
</organism>
<evidence type="ECO:0000313" key="2">
    <source>
        <dbReference type="EMBL" id="GAA0384146.1"/>
    </source>
</evidence>
<dbReference type="InterPro" id="IPR006076">
    <property type="entry name" value="FAD-dep_OxRdtase"/>
</dbReference>
<sequence length="193" mass="21862">MICRCGQSQITAKHVIFATGYETQQYKRERGAELTSSYVIVTEPLKDLQDWYEQCLIWETARPYHYLRTTRDGRIIAGGLDEPLPGGRLVEGRYLAKSKQLLDYVHQMFPRSTALQAEYSWGAVFGHTHDGLPYIGTHPDYPHCYFLEGYGGNGTACSTIAAEMITDIISGVERPDIQMFSLTRSPHPPPKHH</sequence>
<name>A0ABN0Y5L3_9BACL</name>